<evidence type="ECO:0000256" key="1">
    <source>
        <dbReference type="SAM" id="MobiDB-lite"/>
    </source>
</evidence>
<name>A0A087T769_STEMI</name>
<dbReference type="STRING" id="407821.A0A087T769"/>
<feature type="compositionally biased region" description="Low complexity" evidence="1">
    <location>
        <begin position="311"/>
        <end position="338"/>
    </location>
</feature>
<dbReference type="OrthoDB" id="8735401at2759"/>
<dbReference type="OMA" id="ICKLARF"/>
<proteinExistence type="predicted"/>
<gene>
    <name evidence="3" type="ORF">X975_12272</name>
</gene>
<protein>
    <recommendedName>
        <fullName evidence="2">SERTA domain-containing protein</fullName>
    </recommendedName>
</protein>
<evidence type="ECO:0000313" key="3">
    <source>
        <dbReference type="EMBL" id="KFM60958.1"/>
    </source>
</evidence>
<sequence length="411" mass="44834">MGVEVCPVHKAQFKSFHISSIHVGAMSCNSQPRGLKRKHPEDEEDEDPPSTSNPQLMYNQRRQEMLDLTYEKLCKFRQTPDSSLFRYVLIFNTMRNLEQELERDGIKVGGFTGGHFLPAVNHQVSTLDPPPNTNGVTDGIPSVSYPTNPYAIDIESRTATPSVINSSESPSDSIFGNVNGGTNYSSDYDRCLMDIDCPSSGRMTPFVRTPYERVESGALWTDDSDRLTSLNWSSVLNFNSGSSNTVNSPYSEAALDSSAINCNYDASSNSSSGCSDCSVSDDTVSGSETSLHTLMPAITLIPTSMNTVGAYSTSSSASPNVSSVSGNTSPVSGSSPTSSEDEIFGDVDLNLYDYDFMPLSPPNVKMAPISAEELMRSLSNDQKPEDSVPTNNYYMKEFCNDDRDHLTSVRT</sequence>
<dbReference type="Proteomes" id="UP000054359">
    <property type="component" value="Unassembled WGS sequence"/>
</dbReference>
<dbReference type="PANTHER" id="PTHR16277:SF7">
    <property type="entry name" value="RE12330P"/>
    <property type="match status" value="1"/>
</dbReference>
<evidence type="ECO:0000259" key="2">
    <source>
        <dbReference type="PROSITE" id="PS51053"/>
    </source>
</evidence>
<dbReference type="EMBL" id="KK113751">
    <property type="protein sequence ID" value="KFM60958.1"/>
    <property type="molecule type" value="Genomic_DNA"/>
</dbReference>
<organism evidence="3 4">
    <name type="scientific">Stegodyphus mimosarum</name>
    <name type="common">African social velvet spider</name>
    <dbReference type="NCBI Taxonomy" id="407821"/>
    <lineage>
        <taxon>Eukaryota</taxon>
        <taxon>Metazoa</taxon>
        <taxon>Ecdysozoa</taxon>
        <taxon>Arthropoda</taxon>
        <taxon>Chelicerata</taxon>
        <taxon>Arachnida</taxon>
        <taxon>Araneae</taxon>
        <taxon>Araneomorphae</taxon>
        <taxon>Entelegynae</taxon>
        <taxon>Eresoidea</taxon>
        <taxon>Eresidae</taxon>
        <taxon>Stegodyphus</taxon>
    </lineage>
</organism>
<dbReference type="InterPro" id="IPR052262">
    <property type="entry name" value="E2F-SERTA_domain_protein"/>
</dbReference>
<dbReference type="AlphaFoldDB" id="A0A087T769"/>
<dbReference type="PANTHER" id="PTHR16277">
    <property type="entry name" value="CELL DIVISION CYCLE ASSOCIATED PROTEIN 4/SERTA DOMAIN-CONTAINING PROTEIN 2"/>
    <property type="match status" value="1"/>
</dbReference>
<dbReference type="InterPro" id="IPR009263">
    <property type="entry name" value="SERTA_dom"/>
</dbReference>
<dbReference type="GO" id="GO:0005634">
    <property type="term" value="C:nucleus"/>
    <property type="evidence" value="ECO:0007669"/>
    <property type="project" value="TreeGrafter"/>
</dbReference>
<keyword evidence="4" id="KW-1185">Reference proteome</keyword>
<feature type="region of interest" description="Disordered" evidence="1">
    <location>
        <begin position="311"/>
        <end position="342"/>
    </location>
</feature>
<accession>A0A087T769</accession>
<evidence type="ECO:0000313" key="4">
    <source>
        <dbReference type="Proteomes" id="UP000054359"/>
    </source>
</evidence>
<reference evidence="3 4" key="1">
    <citation type="submission" date="2013-11" db="EMBL/GenBank/DDBJ databases">
        <title>Genome sequencing of Stegodyphus mimosarum.</title>
        <authorList>
            <person name="Bechsgaard J."/>
        </authorList>
    </citation>
    <scope>NUCLEOTIDE SEQUENCE [LARGE SCALE GENOMIC DNA]</scope>
</reference>
<feature type="non-terminal residue" evidence="3">
    <location>
        <position position="411"/>
    </location>
</feature>
<feature type="region of interest" description="Disordered" evidence="1">
    <location>
        <begin position="29"/>
        <end position="55"/>
    </location>
</feature>
<feature type="domain" description="SERTA" evidence="2">
    <location>
        <begin position="58"/>
        <end position="105"/>
    </location>
</feature>
<dbReference type="Pfam" id="PF06031">
    <property type="entry name" value="SERTA"/>
    <property type="match status" value="1"/>
</dbReference>
<dbReference type="PROSITE" id="PS51053">
    <property type="entry name" value="SERTA"/>
    <property type="match status" value="1"/>
</dbReference>